<accession>A0A1Q3E1Z0</accession>
<protein>
    <submittedName>
        <fullName evidence="1">Uncharacterized protein</fullName>
    </submittedName>
</protein>
<dbReference type="AlphaFoldDB" id="A0A1Q3E1Z0"/>
<gene>
    <name evidence="1" type="ORF">LENED_002853</name>
</gene>
<proteinExistence type="predicted"/>
<sequence>MSSSLQDPKPQAQLQGALAPFRLSSRPIGFWAILEYTYWRFLDNARMPALSNESTDLDKNNRVAPVSIQPSQFRRIHWIPQRSA</sequence>
<organism evidence="1 2">
    <name type="scientific">Lentinula edodes</name>
    <name type="common">Shiitake mushroom</name>
    <name type="synonym">Lentinus edodes</name>
    <dbReference type="NCBI Taxonomy" id="5353"/>
    <lineage>
        <taxon>Eukaryota</taxon>
        <taxon>Fungi</taxon>
        <taxon>Dikarya</taxon>
        <taxon>Basidiomycota</taxon>
        <taxon>Agaricomycotina</taxon>
        <taxon>Agaricomycetes</taxon>
        <taxon>Agaricomycetidae</taxon>
        <taxon>Agaricales</taxon>
        <taxon>Marasmiineae</taxon>
        <taxon>Omphalotaceae</taxon>
        <taxon>Lentinula</taxon>
    </lineage>
</organism>
<keyword evidence="2" id="KW-1185">Reference proteome</keyword>
<dbReference type="EMBL" id="BDGU01000055">
    <property type="protein sequence ID" value="GAW01268.1"/>
    <property type="molecule type" value="Genomic_DNA"/>
</dbReference>
<evidence type="ECO:0000313" key="2">
    <source>
        <dbReference type="Proteomes" id="UP000188533"/>
    </source>
</evidence>
<name>A0A1Q3E1Z0_LENED</name>
<reference evidence="1 2" key="2">
    <citation type="submission" date="2017-02" db="EMBL/GenBank/DDBJ databases">
        <title>A genome survey and senescence transcriptome analysis in Lentinula edodes.</title>
        <authorList>
            <person name="Sakamoto Y."/>
            <person name="Nakade K."/>
            <person name="Sato S."/>
            <person name="Yoshida Y."/>
            <person name="Miyazaki K."/>
            <person name="Natsume S."/>
            <person name="Konno N."/>
        </authorList>
    </citation>
    <scope>NUCLEOTIDE SEQUENCE [LARGE SCALE GENOMIC DNA]</scope>
    <source>
        <strain evidence="1 2">NBRC 111202</strain>
    </source>
</reference>
<evidence type="ECO:0000313" key="1">
    <source>
        <dbReference type="EMBL" id="GAW01268.1"/>
    </source>
</evidence>
<comment type="caution">
    <text evidence="1">The sequence shown here is derived from an EMBL/GenBank/DDBJ whole genome shotgun (WGS) entry which is preliminary data.</text>
</comment>
<reference evidence="1 2" key="1">
    <citation type="submission" date="2016-08" db="EMBL/GenBank/DDBJ databases">
        <authorList>
            <consortium name="Lentinula edodes genome sequencing consortium"/>
            <person name="Sakamoto Y."/>
            <person name="Nakade K."/>
            <person name="Sato S."/>
            <person name="Yoshida Y."/>
            <person name="Miyazaki K."/>
            <person name="Natsume S."/>
            <person name="Konno N."/>
        </authorList>
    </citation>
    <scope>NUCLEOTIDE SEQUENCE [LARGE SCALE GENOMIC DNA]</scope>
    <source>
        <strain evidence="1 2">NBRC 111202</strain>
    </source>
</reference>
<dbReference type="Proteomes" id="UP000188533">
    <property type="component" value="Unassembled WGS sequence"/>
</dbReference>